<feature type="chain" id="PRO_5047189780" evidence="2">
    <location>
        <begin position="24"/>
        <end position="612"/>
    </location>
</feature>
<keyword evidence="1" id="KW-0472">Membrane</keyword>
<dbReference type="EMBL" id="WHJH01000012">
    <property type="protein sequence ID" value="NHZ89893.1"/>
    <property type="molecule type" value="Genomic_DNA"/>
</dbReference>
<dbReference type="InterPro" id="IPR029058">
    <property type="entry name" value="AB_hydrolase_fold"/>
</dbReference>
<keyword evidence="5" id="KW-1185">Reference proteome</keyword>
<evidence type="ECO:0000256" key="1">
    <source>
        <dbReference type="PROSITE-ProRule" id="PRU00473"/>
    </source>
</evidence>
<accession>A0ABX0NT10</accession>
<dbReference type="SUPFAM" id="SSF53474">
    <property type="entry name" value="alpha/beta-Hydrolases"/>
    <property type="match status" value="1"/>
</dbReference>
<dbReference type="PANTHER" id="PTHR36513:SF1">
    <property type="entry name" value="TRANSMEMBRANE PROTEIN"/>
    <property type="match status" value="1"/>
</dbReference>
<feature type="signal peptide" evidence="2">
    <location>
        <begin position="1"/>
        <end position="23"/>
    </location>
</feature>
<dbReference type="Gene3D" id="3.40.50.1820">
    <property type="entry name" value="alpha/beta hydrolase"/>
    <property type="match status" value="1"/>
</dbReference>
<comment type="caution">
    <text evidence="4">The sequence shown here is derived from an EMBL/GenBank/DDBJ whole genome shotgun (WGS) entry which is preliminary data.</text>
</comment>
<sequence>MRNRLHYNVKHGLSAAVFATMLAACVSQPVVDAGPASPAPAPAPAPAIEVFPPSVPVPAAPPPQPTRERVGFGRTILFPANGTRLQPAQKAELAKQLNELVATDAEMFVVVGHASSTGGKKHAQRISDDRSQEVKRYLESRGIPTARIYTEGKGNNQPVAGNGTADGRALNDRVEIEVVATMDASKANWKPNSIVPVLYATNRARTGSDNPFRFYANRIADNRGANGLERGIALVRIPPERQRGQISRPSWITVTIKRMTDKLGIDELVSFAEPNYKTDFMFEQEIVVLDSADFNVALKDAVGKSSSKTAVLYVHGYNNDFTDAAFRTAQIAYDLSTHDYDIVPLMFAWPSDPGLLLLDYDEAGHRSKISGVALADYLSEIAKTTDIGTVHIVAHSMGSRVLGHALSKLGAADISVSMDGLKRPRFKQIVFAAADIDPDLFAQLIEPAIKSNHNVTSYISTTDIVLWASKIKARLTSPSGISFTRLLKCVDTVDVSSASDRFAHSTWAEAPRVINDLQALLRYGVIPAKRGLREHRKSAWPYWQIPRSVSYAAPLIDADPKYMLTPCVASPSADPRAFAPATDLMTPHRSRLFGENRPTPLFHASTEFSTDF</sequence>
<dbReference type="PROSITE" id="PS51257">
    <property type="entry name" value="PROKAR_LIPOPROTEIN"/>
    <property type="match status" value="1"/>
</dbReference>
<evidence type="ECO:0000259" key="3">
    <source>
        <dbReference type="PROSITE" id="PS51123"/>
    </source>
</evidence>
<dbReference type="CDD" id="cd07185">
    <property type="entry name" value="OmpA_C-like"/>
    <property type="match status" value="1"/>
</dbReference>
<dbReference type="InterPro" id="IPR006665">
    <property type="entry name" value="OmpA-like"/>
</dbReference>
<keyword evidence="4" id="KW-0378">Hydrolase</keyword>
<dbReference type="PROSITE" id="PS51123">
    <property type="entry name" value="OMPA_2"/>
    <property type="match status" value="1"/>
</dbReference>
<protein>
    <submittedName>
        <fullName evidence="4">Alpha/beta hydrolase</fullName>
    </submittedName>
</protein>
<name>A0ABX0NT10_9BURK</name>
<keyword evidence="2" id="KW-0732">Signal</keyword>
<evidence type="ECO:0000313" key="5">
    <source>
        <dbReference type="Proteomes" id="UP000609726"/>
    </source>
</evidence>
<dbReference type="PRINTS" id="PR01023">
    <property type="entry name" value="NAFLGMOTY"/>
</dbReference>
<feature type="domain" description="OmpA-like" evidence="3">
    <location>
        <begin position="65"/>
        <end position="182"/>
    </location>
</feature>
<reference evidence="4 5" key="1">
    <citation type="submission" date="2019-10" db="EMBL/GenBank/DDBJ databases">
        <title>Taxonomy of Antarctic Massilia spp.: description of Massilia rubra sp. nov., Massilia aquatica sp. nov., Massilia mucilaginosa sp. nov., Massilia frigida sp. nov. isolated from streams, lakes and regoliths.</title>
        <authorList>
            <person name="Holochova P."/>
            <person name="Sedlacek I."/>
            <person name="Kralova S."/>
            <person name="Maslanova I."/>
            <person name="Busse H.-J."/>
            <person name="Stankova E."/>
            <person name="Vrbovska V."/>
            <person name="Kovarovic V."/>
            <person name="Bartak M."/>
            <person name="Svec P."/>
            <person name="Pantucek R."/>
        </authorList>
    </citation>
    <scope>NUCLEOTIDE SEQUENCE [LARGE SCALE GENOMIC DNA]</scope>
    <source>
        <strain evidence="4 5">CCM 8733</strain>
    </source>
</reference>
<dbReference type="SUPFAM" id="SSF103088">
    <property type="entry name" value="OmpA-like"/>
    <property type="match status" value="1"/>
</dbReference>
<dbReference type="GO" id="GO:0016787">
    <property type="term" value="F:hydrolase activity"/>
    <property type="evidence" value="ECO:0007669"/>
    <property type="project" value="UniProtKB-KW"/>
</dbReference>
<dbReference type="Gene3D" id="3.30.1330.60">
    <property type="entry name" value="OmpA-like domain"/>
    <property type="match status" value="1"/>
</dbReference>
<proteinExistence type="predicted"/>
<dbReference type="RefSeq" id="WP_166875204.1">
    <property type="nucleotide sequence ID" value="NZ_WHJH01000012.1"/>
</dbReference>
<dbReference type="InterPro" id="IPR010297">
    <property type="entry name" value="DUF900_hydrolase"/>
</dbReference>
<dbReference type="PANTHER" id="PTHR36513">
    <property type="entry name" value="ABC TRANSMEMBRANE TYPE-1 DOMAIN-CONTAINING PROTEIN"/>
    <property type="match status" value="1"/>
</dbReference>
<dbReference type="InterPro" id="IPR036737">
    <property type="entry name" value="OmpA-like_sf"/>
</dbReference>
<evidence type="ECO:0000256" key="2">
    <source>
        <dbReference type="SAM" id="SignalP"/>
    </source>
</evidence>
<organism evidence="4 5">
    <name type="scientific">Massilia mucilaginosa</name>
    <dbReference type="NCBI Taxonomy" id="2609282"/>
    <lineage>
        <taxon>Bacteria</taxon>
        <taxon>Pseudomonadati</taxon>
        <taxon>Pseudomonadota</taxon>
        <taxon>Betaproteobacteria</taxon>
        <taxon>Burkholderiales</taxon>
        <taxon>Oxalobacteraceae</taxon>
        <taxon>Telluria group</taxon>
        <taxon>Massilia</taxon>
    </lineage>
</organism>
<dbReference type="Pfam" id="PF00691">
    <property type="entry name" value="OmpA"/>
    <property type="match status" value="1"/>
</dbReference>
<gene>
    <name evidence="4" type="ORF">F2P45_12840</name>
</gene>
<dbReference type="Proteomes" id="UP000609726">
    <property type="component" value="Unassembled WGS sequence"/>
</dbReference>
<dbReference type="Pfam" id="PF05990">
    <property type="entry name" value="DUF900"/>
    <property type="match status" value="1"/>
</dbReference>
<evidence type="ECO:0000313" key="4">
    <source>
        <dbReference type="EMBL" id="NHZ89893.1"/>
    </source>
</evidence>